<evidence type="ECO:0000313" key="1">
    <source>
        <dbReference type="EMBL" id="GMT09515.1"/>
    </source>
</evidence>
<dbReference type="AlphaFoldDB" id="A0AAV5UQQ7"/>
<dbReference type="Proteomes" id="UP001432322">
    <property type="component" value="Unassembled WGS sequence"/>
</dbReference>
<comment type="caution">
    <text evidence="1">The sequence shown here is derived from an EMBL/GenBank/DDBJ whole genome shotgun (WGS) entry which is preliminary data.</text>
</comment>
<protein>
    <submittedName>
        <fullName evidence="1">Uncharacterized protein</fullName>
    </submittedName>
</protein>
<sequence length="179" mass="19981">MPSPSAEDLQPIGIKDIYVKVSSQEGSYSPYTHAFTAGPLNQETFQQVAERKGLHVVEMPPSRHFLPEKIASPIGTGLKTEDELLSIDVLNLDDGEGRYPLRKPKVCVYLCLQPAPFYANRRKQPFRNHKRVMHTACLRTARCRVGRVTLAARYSELALAGVEPLSTSIDLSHVVPKKE</sequence>
<name>A0AAV5UQQ7_9BILA</name>
<organism evidence="1 2">
    <name type="scientific">Pristionchus fissidentatus</name>
    <dbReference type="NCBI Taxonomy" id="1538716"/>
    <lineage>
        <taxon>Eukaryota</taxon>
        <taxon>Metazoa</taxon>
        <taxon>Ecdysozoa</taxon>
        <taxon>Nematoda</taxon>
        <taxon>Chromadorea</taxon>
        <taxon>Rhabditida</taxon>
        <taxon>Rhabditina</taxon>
        <taxon>Diplogasteromorpha</taxon>
        <taxon>Diplogasteroidea</taxon>
        <taxon>Neodiplogasteridae</taxon>
        <taxon>Pristionchus</taxon>
    </lineage>
</organism>
<keyword evidence="2" id="KW-1185">Reference proteome</keyword>
<dbReference type="EMBL" id="BTSY01000001">
    <property type="protein sequence ID" value="GMT09515.1"/>
    <property type="molecule type" value="Genomic_DNA"/>
</dbReference>
<reference evidence="1" key="1">
    <citation type="submission" date="2023-10" db="EMBL/GenBank/DDBJ databases">
        <title>Genome assembly of Pristionchus species.</title>
        <authorList>
            <person name="Yoshida K."/>
            <person name="Sommer R.J."/>
        </authorList>
    </citation>
    <scope>NUCLEOTIDE SEQUENCE</scope>
    <source>
        <strain evidence="1">RS5133</strain>
    </source>
</reference>
<dbReference type="Gene3D" id="3.30.230.10">
    <property type="match status" value="1"/>
</dbReference>
<dbReference type="InterPro" id="IPR014721">
    <property type="entry name" value="Ribsml_uS5_D2-typ_fold_subgr"/>
</dbReference>
<proteinExistence type="predicted"/>
<evidence type="ECO:0000313" key="2">
    <source>
        <dbReference type="Proteomes" id="UP001432322"/>
    </source>
</evidence>
<gene>
    <name evidence="1" type="ORF">PFISCL1PPCAC_812</name>
</gene>
<accession>A0AAV5UQQ7</accession>